<comment type="caution">
    <text evidence="2">The sequence shown here is derived from an EMBL/GenBank/DDBJ whole genome shotgun (WGS) entry which is preliminary data.</text>
</comment>
<accession>A0A830CPH4</accession>
<organism evidence="2 3">
    <name type="scientific">Phtheirospermum japonicum</name>
    <dbReference type="NCBI Taxonomy" id="374723"/>
    <lineage>
        <taxon>Eukaryota</taxon>
        <taxon>Viridiplantae</taxon>
        <taxon>Streptophyta</taxon>
        <taxon>Embryophyta</taxon>
        <taxon>Tracheophyta</taxon>
        <taxon>Spermatophyta</taxon>
        <taxon>Magnoliopsida</taxon>
        <taxon>eudicotyledons</taxon>
        <taxon>Gunneridae</taxon>
        <taxon>Pentapetalae</taxon>
        <taxon>asterids</taxon>
        <taxon>lamiids</taxon>
        <taxon>Lamiales</taxon>
        <taxon>Orobanchaceae</taxon>
        <taxon>Orobanchaceae incertae sedis</taxon>
        <taxon>Phtheirospermum</taxon>
    </lineage>
</organism>
<dbReference type="EMBL" id="BMAC01000503">
    <property type="protein sequence ID" value="GFP97793.1"/>
    <property type="molecule type" value="Genomic_DNA"/>
</dbReference>
<protein>
    <recommendedName>
        <fullName evidence="1">KIB1-4 beta-propeller domain-containing protein</fullName>
    </recommendedName>
</protein>
<evidence type="ECO:0000259" key="1">
    <source>
        <dbReference type="Pfam" id="PF03478"/>
    </source>
</evidence>
<sequence length="200" mass="23503">MTRHDHSLFFFNPSNNQRVDLPGPSAPGYTTVCFFNPPTSPDCTVVGIATPLESKAVEICFLKRGKGDWRQKYKYDTSYKFQVLHGAPVMHRGLIYFLDVKGYVATFDMSISYNRLRRRWIGGKNRERYLLRVEGEEEDQLFAVFVFDDERKCWKMWAQNKLQRKKYKHSCLLTHNLIMNSLKQLIQNSCFSNEDLHGYL</sequence>
<gene>
    <name evidence="2" type="ORF">PHJA_001923400</name>
</gene>
<keyword evidence="3" id="KW-1185">Reference proteome</keyword>
<dbReference type="PANTHER" id="PTHR33127:SF5">
    <property type="entry name" value="TRANSMEMBRANE PROTEIN"/>
    <property type="match status" value="1"/>
</dbReference>
<evidence type="ECO:0000313" key="3">
    <source>
        <dbReference type="Proteomes" id="UP000653305"/>
    </source>
</evidence>
<feature type="domain" description="KIB1-4 beta-propeller" evidence="1">
    <location>
        <begin position="5"/>
        <end position="150"/>
    </location>
</feature>
<dbReference type="InterPro" id="IPR005174">
    <property type="entry name" value="KIB1-4_b-propeller"/>
</dbReference>
<reference evidence="2" key="1">
    <citation type="submission" date="2020-07" db="EMBL/GenBank/DDBJ databases">
        <title>Ethylene signaling mediates host invasion by parasitic plants.</title>
        <authorList>
            <person name="Yoshida S."/>
        </authorList>
    </citation>
    <scope>NUCLEOTIDE SEQUENCE</scope>
    <source>
        <strain evidence="2">Okayama</strain>
    </source>
</reference>
<name>A0A830CPH4_9LAMI</name>
<proteinExistence type="predicted"/>
<dbReference type="Proteomes" id="UP000653305">
    <property type="component" value="Unassembled WGS sequence"/>
</dbReference>
<evidence type="ECO:0000313" key="2">
    <source>
        <dbReference type="EMBL" id="GFP97793.1"/>
    </source>
</evidence>
<dbReference type="PANTHER" id="PTHR33127">
    <property type="entry name" value="TRANSMEMBRANE PROTEIN"/>
    <property type="match status" value="1"/>
</dbReference>
<dbReference type="AlphaFoldDB" id="A0A830CPH4"/>
<dbReference type="OrthoDB" id="1925727at2759"/>
<dbReference type="Pfam" id="PF03478">
    <property type="entry name" value="Beta-prop_KIB1-4"/>
    <property type="match status" value="1"/>
</dbReference>